<dbReference type="SUPFAM" id="SSF54637">
    <property type="entry name" value="Thioesterase/thiol ester dehydrase-isomerase"/>
    <property type="match status" value="2"/>
</dbReference>
<feature type="domain" description="FAS1-like dehydratase" evidence="2">
    <location>
        <begin position="255"/>
        <end position="311"/>
    </location>
</feature>
<dbReference type="EMBL" id="ADVL01000475">
    <property type="protein sequence ID" value="EFH11162.1"/>
    <property type="molecule type" value="Genomic_DNA"/>
</dbReference>
<protein>
    <recommendedName>
        <fullName evidence="2">FAS1-like dehydratase domain-containing protein</fullName>
    </recommendedName>
</protein>
<dbReference type="Proteomes" id="UP000005324">
    <property type="component" value="Unassembled WGS sequence"/>
</dbReference>
<name>D5RNF7_9PROT</name>
<feature type="region of interest" description="Disordered" evidence="1">
    <location>
        <begin position="90"/>
        <end position="112"/>
    </location>
</feature>
<proteinExistence type="predicted"/>
<feature type="compositionally biased region" description="Low complexity" evidence="1">
    <location>
        <begin position="39"/>
        <end position="60"/>
    </location>
</feature>
<dbReference type="PANTHER" id="PTHR28152">
    <property type="entry name" value="HYDROXYACYL-THIOESTER DEHYDRATASE TYPE 2, MITOCHONDRIAL"/>
    <property type="match status" value="1"/>
</dbReference>
<evidence type="ECO:0000256" key="1">
    <source>
        <dbReference type="SAM" id="MobiDB-lite"/>
    </source>
</evidence>
<sequence>DAAPRRAAAGGGRRLRLRPLHPARRRGALGRAALRHQPGRPAGRLAGARGAGPAPAGALPRHPDRLPRRHLCRVALDLALHEHLAAAGGVSRLPGRRRPLPRPGADGRGRGVGLAQPDRALPAAAALGGGGGARHRHRRLPRAALRLHRIFPPQPAIRARLGAVSPEGGDRRLHAVRAGGMTGMAYEEYLGRSETREDRMDPRLAEGMAATISRPLGEGALPPLWHWLLFQDWQPAAGLGPDGHPKRGGFLPPVHHLERRMWAGGRVTFQGEIRIGDTLRRSSTILKISEKKGGSGELVFVTVGHRLEGPRGPVLEEEQDIVYRGTGGAALRDAPPAAPWPASHRAEVMPDAVMLFRYSALTGNGHRIHYDHPYVTGVEGYPGLVVHGPLQATWLARHALDIAGPGARLARFSYRGQRAAIAGQKLALLGERAGGR</sequence>
<accession>D5RNF7</accession>
<dbReference type="InterPro" id="IPR039569">
    <property type="entry name" value="FAS1-like_DH_region"/>
</dbReference>
<gene>
    <name evidence="3" type="ORF">HMPREF0731_2618</name>
</gene>
<feature type="non-terminal residue" evidence="3">
    <location>
        <position position="1"/>
    </location>
</feature>
<organism evidence="3 4">
    <name type="scientific">Pseudoroseomonas cervicalis ATCC 49957</name>
    <dbReference type="NCBI Taxonomy" id="525371"/>
    <lineage>
        <taxon>Bacteria</taxon>
        <taxon>Pseudomonadati</taxon>
        <taxon>Pseudomonadota</taxon>
        <taxon>Alphaproteobacteria</taxon>
        <taxon>Acetobacterales</taxon>
        <taxon>Roseomonadaceae</taxon>
        <taxon>Roseomonas</taxon>
    </lineage>
</organism>
<evidence type="ECO:0000313" key="4">
    <source>
        <dbReference type="Proteomes" id="UP000005324"/>
    </source>
</evidence>
<dbReference type="Pfam" id="PF13452">
    <property type="entry name" value="FAS1_DH_region"/>
    <property type="match status" value="1"/>
</dbReference>
<feature type="compositionally biased region" description="Basic residues" evidence="1">
    <location>
        <begin position="21"/>
        <end position="38"/>
    </location>
</feature>
<dbReference type="PANTHER" id="PTHR28152:SF1">
    <property type="entry name" value="HYDROXYACYL-THIOESTER DEHYDRATASE TYPE 2, MITOCHONDRIAL"/>
    <property type="match status" value="1"/>
</dbReference>
<feature type="non-terminal residue" evidence="3">
    <location>
        <position position="436"/>
    </location>
</feature>
<dbReference type="GO" id="GO:0019171">
    <property type="term" value="F:(3R)-hydroxyacyl-[acyl-carrier-protein] dehydratase activity"/>
    <property type="evidence" value="ECO:0007669"/>
    <property type="project" value="TreeGrafter"/>
</dbReference>
<evidence type="ECO:0000259" key="2">
    <source>
        <dbReference type="Pfam" id="PF13452"/>
    </source>
</evidence>
<dbReference type="InterPro" id="IPR052741">
    <property type="entry name" value="Mitochondrial_HTD2"/>
</dbReference>
<evidence type="ECO:0000313" key="3">
    <source>
        <dbReference type="EMBL" id="EFH11162.1"/>
    </source>
</evidence>
<reference evidence="3 4" key="1">
    <citation type="submission" date="2010-04" db="EMBL/GenBank/DDBJ databases">
        <authorList>
            <person name="Qin X."/>
            <person name="Bachman B."/>
            <person name="Battles P."/>
            <person name="Bell A."/>
            <person name="Bess C."/>
            <person name="Bickham C."/>
            <person name="Chaboub L."/>
            <person name="Chen D."/>
            <person name="Coyle M."/>
            <person name="Deiros D.R."/>
            <person name="Dinh H."/>
            <person name="Forbes L."/>
            <person name="Fowler G."/>
            <person name="Francisco L."/>
            <person name="Fu Q."/>
            <person name="Gubbala S."/>
            <person name="Hale W."/>
            <person name="Han Y."/>
            <person name="Hemphill L."/>
            <person name="Highlander S.K."/>
            <person name="Hirani K."/>
            <person name="Hogues M."/>
            <person name="Jackson L."/>
            <person name="Jakkamsetti A."/>
            <person name="Javaid M."/>
            <person name="Jiang H."/>
            <person name="Korchina V."/>
            <person name="Kovar C."/>
            <person name="Lara F."/>
            <person name="Lee S."/>
            <person name="Mata R."/>
            <person name="Mathew T."/>
            <person name="Moen C."/>
            <person name="Morales K."/>
            <person name="Munidasa M."/>
            <person name="Nazareth L."/>
            <person name="Ngo R."/>
            <person name="Nguyen L."/>
            <person name="Okwuonu G."/>
            <person name="Ongeri F."/>
            <person name="Patil S."/>
            <person name="Petrosino J."/>
            <person name="Pham C."/>
            <person name="Pham P."/>
            <person name="Pu L.-L."/>
            <person name="Puazo M."/>
            <person name="Raj R."/>
            <person name="Reid J."/>
            <person name="Rouhana J."/>
            <person name="Saada N."/>
            <person name="Shang Y."/>
            <person name="Simmons D."/>
            <person name="Thornton R."/>
            <person name="Warren J."/>
            <person name="Weissenberger G."/>
            <person name="Zhang J."/>
            <person name="Zhang L."/>
            <person name="Zhou C."/>
            <person name="Zhu D."/>
            <person name="Muzny D."/>
            <person name="Worley K."/>
            <person name="Gibbs R."/>
        </authorList>
    </citation>
    <scope>NUCLEOTIDE SEQUENCE [LARGE SCALE GENOMIC DNA]</scope>
    <source>
        <strain evidence="3 4">ATCC 49957</strain>
    </source>
</reference>
<keyword evidence="4" id="KW-1185">Reference proteome</keyword>
<dbReference type="InterPro" id="IPR029069">
    <property type="entry name" value="HotDog_dom_sf"/>
</dbReference>
<dbReference type="Gene3D" id="3.10.129.10">
    <property type="entry name" value="Hotdog Thioesterase"/>
    <property type="match status" value="2"/>
</dbReference>
<comment type="caution">
    <text evidence="3">The sequence shown here is derived from an EMBL/GenBank/DDBJ whole genome shotgun (WGS) entry which is preliminary data.</text>
</comment>
<dbReference type="HOGENOM" id="CLU_629370_0_0_5"/>
<dbReference type="AlphaFoldDB" id="D5RNF7"/>
<feature type="region of interest" description="Disordered" evidence="1">
    <location>
        <begin position="21"/>
        <end position="64"/>
    </location>
</feature>